<protein>
    <recommendedName>
        <fullName evidence="3">ribonuclease H</fullName>
        <ecNumber evidence="3">3.1.26.4</ecNumber>
    </recommendedName>
</protein>
<gene>
    <name evidence="9" type="ORF">J3D65DRAFT_453544</name>
</gene>
<dbReference type="CDD" id="cd13934">
    <property type="entry name" value="RNase_H_Dikarya_like"/>
    <property type="match status" value="1"/>
</dbReference>
<organism evidence="9 10">
    <name type="scientific">Phyllosticta citribraziliensis</name>
    <dbReference type="NCBI Taxonomy" id="989973"/>
    <lineage>
        <taxon>Eukaryota</taxon>
        <taxon>Fungi</taxon>
        <taxon>Dikarya</taxon>
        <taxon>Ascomycota</taxon>
        <taxon>Pezizomycotina</taxon>
        <taxon>Dothideomycetes</taxon>
        <taxon>Dothideomycetes incertae sedis</taxon>
        <taxon>Botryosphaeriales</taxon>
        <taxon>Phyllostictaceae</taxon>
        <taxon>Phyllosticta</taxon>
    </lineage>
</organism>
<feature type="domain" description="RNase H type-1" evidence="8">
    <location>
        <begin position="49"/>
        <end position="217"/>
    </location>
</feature>
<evidence type="ECO:0000256" key="3">
    <source>
        <dbReference type="ARBA" id="ARBA00012180"/>
    </source>
</evidence>
<dbReference type="SUPFAM" id="SSF53098">
    <property type="entry name" value="Ribonuclease H-like"/>
    <property type="match status" value="1"/>
</dbReference>
<dbReference type="InterPro" id="IPR012337">
    <property type="entry name" value="RNaseH-like_sf"/>
</dbReference>
<dbReference type="EC" id="3.1.26.4" evidence="3"/>
<sequence length="235" mass="26557">MTAPAKDRRLQLPPNLGKLDYDKIIRECFDCGRLYFDYGEILFQKPMLFHNLAVVITDGACLRNGQSASRAGIGIVAGSDPSQQFSIPWHRIDCIPAGLERTSQRAEIFAAMEGLRKAVDVHAHLSWATLEWLRPSKLILATDSEYVVNGLTEWFPNWKKHGNKTSRGVRSVNFDLFEQLEATVIELEKNHRMEIFFLNVPHEAKARADRLAGDAARLDDATVEANTVRLAQFHI</sequence>
<evidence type="ECO:0000256" key="1">
    <source>
        <dbReference type="ARBA" id="ARBA00000077"/>
    </source>
</evidence>
<dbReference type="PROSITE" id="PS50879">
    <property type="entry name" value="RNASE_H_1"/>
    <property type="match status" value="1"/>
</dbReference>
<keyword evidence="5" id="KW-0479">Metal-binding</keyword>
<proteinExistence type="inferred from homology"/>
<dbReference type="Pfam" id="PF00075">
    <property type="entry name" value="RNase_H"/>
    <property type="match status" value="1"/>
</dbReference>
<keyword evidence="7" id="KW-0378">Hydrolase</keyword>
<evidence type="ECO:0000256" key="6">
    <source>
        <dbReference type="ARBA" id="ARBA00022759"/>
    </source>
</evidence>
<comment type="caution">
    <text evidence="9">The sequence shown here is derived from an EMBL/GenBank/DDBJ whole genome shotgun (WGS) entry which is preliminary data.</text>
</comment>
<dbReference type="InterPro" id="IPR036397">
    <property type="entry name" value="RNaseH_sf"/>
</dbReference>
<evidence type="ECO:0000256" key="2">
    <source>
        <dbReference type="ARBA" id="ARBA00005300"/>
    </source>
</evidence>
<comment type="catalytic activity">
    <reaction evidence="1">
        <text>Endonucleolytic cleavage to 5'-phosphomonoester.</text>
        <dbReference type="EC" id="3.1.26.4"/>
    </reaction>
</comment>
<keyword evidence="6" id="KW-0255">Endonuclease</keyword>
<reference evidence="9 10" key="1">
    <citation type="submission" date="2024-04" db="EMBL/GenBank/DDBJ databases">
        <title>Phyllosticta paracitricarpa is synonymous to the EU quarantine fungus P. citricarpa based on phylogenomic analyses.</title>
        <authorList>
            <consortium name="Lawrence Berkeley National Laboratory"/>
            <person name="Van ingen-buijs V.A."/>
            <person name="Van westerhoven A.C."/>
            <person name="Haridas S."/>
            <person name="Skiadas P."/>
            <person name="Martin F."/>
            <person name="Groenewald J.Z."/>
            <person name="Crous P.W."/>
            <person name="Seidl M.F."/>
        </authorList>
    </citation>
    <scope>NUCLEOTIDE SEQUENCE [LARGE SCALE GENOMIC DNA]</scope>
    <source>
        <strain evidence="9 10">CPC 17464</strain>
    </source>
</reference>
<dbReference type="InterPro" id="IPR002156">
    <property type="entry name" value="RNaseH_domain"/>
</dbReference>
<evidence type="ECO:0000256" key="4">
    <source>
        <dbReference type="ARBA" id="ARBA00022722"/>
    </source>
</evidence>
<evidence type="ECO:0000256" key="7">
    <source>
        <dbReference type="ARBA" id="ARBA00022801"/>
    </source>
</evidence>
<evidence type="ECO:0000256" key="5">
    <source>
        <dbReference type="ARBA" id="ARBA00022723"/>
    </source>
</evidence>
<dbReference type="RefSeq" id="XP_066652787.1">
    <property type="nucleotide sequence ID" value="XM_066796374.1"/>
</dbReference>
<evidence type="ECO:0000259" key="8">
    <source>
        <dbReference type="PROSITE" id="PS50879"/>
    </source>
</evidence>
<keyword evidence="10" id="KW-1185">Reference proteome</keyword>
<accession>A0ABR1LGK2</accession>
<evidence type="ECO:0000313" key="10">
    <source>
        <dbReference type="Proteomes" id="UP001360953"/>
    </source>
</evidence>
<comment type="similarity">
    <text evidence="2">Belongs to the RNase H family.</text>
</comment>
<dbReference type="Gene3D" id="3.30.420.10">
    <property type="entry name" value="Ribonuclease H-like superfamily/Ribonuclease H"/>
    <property type="match status" value="1"/>
</dbReference>
<dbReference type="PANTHER" id="PTHR10642">
    <property type="entry name" value="RIBONUCLEASE H1"/>
    <property type="match status" value="1"/>
</dbReference>
<dbReference type="EMBL" id="JBBPEH010000009">
    <property type="protein sequence ID" value="KAK7533748.1"/>
    <property type="molecule type" value="Genomic_DNA"/>
</dbReference>
<dbReference type="GeneID" id="92029280"/>
<dbReference type="PANTHER" id="PTHR10642:SF26">
    <property type="entry name" value="RIBONUCLEASE H1"/>
    <property type="match status" value="1"/>
</dbReference>
<name>A0ABR1LGK2_9PEZI</name>
<keyword evidence="4" id="KW-0540">Nuclease</keyword>
<evidence type="ECO:0000313" key="9">
    <source>
        <dbReference type="EMBL" id="KAK7533748.1"/>
    </source>
</evidence>
<dbReference type="Proteomes" id="UP001360953">
    <property type="component" value="Unassembled WGS sequence"/>
</dbReference>
<dbReference type="InterPro" id="IPR050092">
    <property type="entry name" value="RNase_H"/>
</dbReference>